<gene>
    <name evidence="1" type="ORF">WI372_03120</name>
</gene>
<dbReference type="Pfam" id="PF02423">
    <property type="entry name" value="OCD_Mu_crystall"/>
    <property type="match status" value="1"/>
</dbReference>
<accession>A0ABU9E5L2</accession>
<dbReference type="InterPro" id="IPR036291">
    <property type="entry name" value="NAD(P)-bd_dom_sf"/>
</dbReference>
<dbReference type="Proteomes" id="UP001484239">
    <property type="component" value="Unassembled WGS sequence"/>
</dbReference>
<comment type="caution">
    <text evidence="1">The sequence shown here is derived from an EMBL/GenBank/DDBJ whole genome shotgun (WGS) entry which is preliminary data.</text>
</comment>
<dbReference type="Gene3D" id="3.40.50.720">
    <property type="entry name" value="NAD(P)-binding Rossmann-like Domain"/>
    <property type="match status" value="1"/>
</dbReference>
<proteinExistence type="predicted"/>
<dbReference type="EMBL" id="JBBHLI010000001">
    <property type="protein sequence ID" value="MEK9499974.1"/>
    <property type="molecule type" value="Genomic_DNA"/>
</dbReference>
<reference evidence="1 2" key="1">
    <citation type="submission" date="2024-02" db="EMBL/GenBank/DDBJ databases">
        <title>A novel Gemmatimonadota bacterium.</title>
        <authorList>
            <person name="Du Z.-J."/>
            <person name="Ye Y.-Q."/>
        </authorList>
    </citation>
    <scope>NUCLEOTIDE SEQUENCE [LARGE SCALE GENOMIC DNA]</scope>
    <source>
        <strain evidence="1 2">DH-20</strain>
    </source>
</reference>
<dbReference type="InterPro" id="IPR023401">
    <property type="entry name" value="ODC_N"/>
</dbReference>
<dbReference type="PANTHER" id="PTHR13812:SF19">
    <property type="entry name" value="KETIMINE REDUCTASE MU-CRYSTALLIN"/>
    <property type="match status" value="1"/>
</dbReference>
<evidence type="ECO:0000313" key="2">
    <source>
        <dbReference type="Proteomes" id="UP001484239"/>
    </source>
</evidence>
<keyword evidence="2" id="KW-1185">Reference proteome</keyword>
<evidence type="ECO:0000313" key="1">
    <source>
        <dbReference type="EMBL" id="MEK9499974.1"/>
    </source>
</evidence>
<dbReference type="PANTHER" id="PTHR13812">
    <property type="entry name" value="KETIMINE REDUCTASE MU-CRYSTALLIN"/>
    <property type="match status" value="1"/>
</dbReference>
<dbReference type="Gene3D" id="3.30.1780.10">
    <property type="entry name" value="ornithine cyclodeaminase, domain 1"/>
    <property type="match status" value="1"/>
</dbReference>
<dbReference type="PIRSF" id="PIRSF001439">
    <property type="entry name" value="CryM"/>
    <property type="match status" value="1"/>
</dbReference>
<organism evidence="1 2">
    <name type="scientific">Gaopeijia maritima</name>
    <dbReference type="NCBI Taxonomy" id="3119007"/>
    <lineage>
        <taxon>Bacteria</taxon>
        <taxon>Pseudomonadati</taxon>
        <taxon>Gemmatimonadota</taxon>
        <taxon>Longimicrobiia</taxon>
        <taxon>Gaopeijiales</taxon>
        <taxon>Gaopeijiaceae</taxon>
        <taxon>Gaopeijia</taxon>
    </lineage>
</organism>
<sequence>MNLRILDEPTLRRLVDMPAAIAAVREGFDALHTGAVDAPVRTALAEGDDTTLVMPARLRDGSALGLKVVAVRPGNRDRGLPAIHAVTLLLDPVTGVPSAVLDAEWLTALRTGAATGVATDLLARSDAAVLGVVGAGAQAFHQVEAVAAVRSIERVRVASRSGASAVRLAERLVAEGVVARAEGSASAEAAVRGADIVVTVTDSSRPVIDDGWVTAGTHLNAVGGYRRDMQELPSALVARADLLVVDQVEAALAEAGDCTTPLAAGLIRPTDLIALGALTSGDHPGRTGPDEVTVFKSVGNAVQDLMVARLALERAEAS</sequence>
<dbReference type="InterPro" id="IPR003462">
    <property type="entry name" value="ODC_Mu_crystall"/>
</dbReference>
<dbReference type="SUPFAM" id="SSF51735">
    <property type="entry name" value="NAD(P)-binding Rossmann-fold domains"/>
    <property type="match status" value="1"/>
</dbReference>
<protein>
    <submittedName>
        <fullName evidence="1">Ornithine cyclodeaminase</fullName>
    </submittedName>
</protein>
<name>A0ABU9E5L2_9BACT</name>
<dbReference type="RefSeq" id="WP_405277839.1">
    <property type="nucleotide sequence ID" value="NZ_JBBHLI010000001.1"/>
</dbReference>